<dbReference type="SMART" id="SM00343">
    <property type="entry name" value="ZnF_C2HC"/>
    <property type="match status" value="1"/>
</dbReference>
<dbReference type="EMBL" id="KN834828">
    <property type="protein sequence ID" value="KIK53537.1"/>
    <property type="molecule type" value="Genomic_DNA"/>
</dbReference>
<dbReference type="Proteomes" id="UP000053593">
    <property type="component" value="Unassembled WGS sequence"/>
</dbReference>
<accession>A0A0D0C6T5</accession>
<feature type="region of interest" description="Disordered" evidence="2">
    <location>
        <begin position="810"/>
        <end position="833"/>
    </location>
</feature>
<evidence type="ECO:0000259" key="3">
    <source>
        <dbReference type="PROSITE" id="PS50158"/>
    </source>
</evidence>
<dbReference type="Pfam" id="PF00098">
    <property type="entry name" value="zf-CCHC"/>
    <property type="match status" value="1"/>
</dbReference>
<feature type="compositionally biased region" description="Gly residues" evidence="2">
    <location>
        <begin position="530"/>
        <end position="554"/>
    </location>
</feature>
<keyword evidence="1" id="KW-0862">Zinc</keyword>
<evidence type="ECO:0000256" key="2">
    <source>
        <dbReference type="SAM" id="MobiDB-lite"/>
    </source>
</evidence>
<keyword evidence="1" id="KW-0479">Metal-binding</keyword>
<evidence type="ECO:0000313" key="4">
    <source>
        <dbReference type="EMBL" id="KIK53537.1"/>
    </source>
</evidence>
<dbReference type="PROSITE" id="PS50158">
    <property type="entry name" value="ZF_CCHC"/>
    <property type="match status" value="1"/>
</dbReference>
<name>A0A0D0C6T5_9AGAR</name>
<organism evidence="4 5">
    <name type="scientific">Collybiopsis luxurians FD-317 M1</name>
    <dbReference type="NCBI Taxonomy" id="944289"/>
    <lineage>
        <taxon>Eukaryota</taxon>
        <taxon>Fungi</taxon>
        <taxon>Dikarya</taxon>
        <taxon>Basidiomycota</taxon>
        <taxon>Agaricomycotina</taxon>
        <taxon>Agaricomycetes</taxon>
        <taxon>Agaricomycetidae</taxon>
        <taxon>Agaricales</taxon>
        <taxon>Marasmiineae</taxon>
        <taxon>Omphalotaceae</taxon>
        <taxon>Collybiopsis</taxon>
        <taxon>Collybiopsis luxurians</taxon>
    </lineage>
</organism>
<dbReference type="AlphaFoldDB" id="A0A0D0C6T5"/>
<feature type="domain" description="CCHC-type" evidence="3">
    <location>
        <begin position="868"/>
        <end position="883"/>
    </location>
</feature>
<feature type="compositionally biased region" description="Low complexity" evidence="2">
    <location>
        <begin position="749"/>
        <end position="782"/>
    </location>
</feature>
<gene>
    <name evidence="4" type="ORF">GYMLUDRAFT_250350</name>
</gene>
<evidence type="ECO:0000313" key="5">
    <source>
        <dbReference type="Proteomes" id="UP000053593"/>
    </source>
</evidence>
<feature type="region of interest" description="Disordered" evidence="2">
    <location>
        <begin position="522"/>
        <end position="570"/>
    </location>
</feature>
<dbReference type="HOGENOM" id="CLU_013812_2_0_1"/>
<feature type="region of interest" description="Disordered" evidence="2">
    <location>
        <begin position="738"/>
        <end position="782"/>
    </location>
</feature>
<sequence length="940" mass="104441">MLNSPTLSLLDKVEQGRSARADDLIGGYSYTSQFWDQQKIAQVAKEYCRSMGNTTTPSYEDLEESRRLPPTELDRRLLIVPEERGEHQVRTADGVWELKPSSGKSRKEENEFFSERTARHLALQNASDTLMSAINPQDEDIHLAKQYKERIHGDVGGSWVLRAQMESVTDELEAAMTTGDPHTSLETQTKQEIFSPRAEHLQAGSSKVHIGGEIPLNAALQLERWAARDKYAVSTTHFANESHPVGQYPEQMVTEPDLGHSLWLNHLGFRTDSLTYHRRETPEAFHGNNQLEGLGWNARGLQNQWETSGPGQVKRWNMAYAPPSGERNEFENEGFNFVRSRDDWDLSFSEDQLHPSTLETHHPMPPLEKKEFTPLRNVKGRGKVVNPFARELSHQTSEPLRITEVPPQQPAVQQTVHVPPPVVVETVPQAAGFTPPVFTAAPRQYVHPTGRNFDSIPAIPHRTPGQVMNDYHPIVSMPEPMYDYSNHASTYRGYGVAGAPGGPPGGPPYGGVTQMGGISDRNLERERGGRNGSFRGGSGGDGPGGLGGPGGPGSPGGPPDDPDNWGSNHDAYWHPANGWVAVRGPREFNQRKDQLNKEVKLDVKKPDPFDGSDRWKWEPFLSQVRCTFMAKPTIYENDSDKIGFAVSYLTGAAATHYNNLLKQEEAGIPVPALYAQVKLAWIKQMDHELFATFIIRFQDYAFKTGYNNTALNYPQWVQQFQELDNSIRATNAAHSCGGNSGFRTYNPMAPSNPQNSNLQQGSNSNNPQQAGGQQGRNQGNWNNRQRGAAAWESNVNLDNISGTVYGQSKDFMSASSQNGNSGEGLENQGGNNRVSKNPGEEEFLQAIRAARTPEQVEEFCRRRKLGLCYNCGGSDHIGKDCKNWENWDPPKNGTLSINNQQSDQLRAATFTLEGDLSNDEIWNVEIENDSGKAEGIPETH</sequence>
<keyword evidence="5" id="KW-1185">Reference proteome</keyword>
<dbReference type="OrthoDB" id="2933905at2759"/>
<dbReference type="InterPro" id="IPR001878">
    <property type="entry name" value="Znf_CCHC"/>
</dbReference>
<dbReference type="GO" id="GO:0003676">
    <property type="term" value="F:nucleic acid binding"/>
    <property type="evidence" value="ECO:0007669"/>
    <property type="project" value="InterPro"/>
</dbReference>
<dbReference type="GO" id="GO:0008270">
    <property type="term" value="F:zinc ion binding"/>
    <property type="evidence" value="ECO:0007669"/>
    <property type="project" value="UniProtKB-KW"/>
</dbReference>
<protein>
    <recommendedName>
        <fullName evidence="3">CCHC-type domain-containing protein</fullName>
    </recommendedName>
</protein>
<keyword evidence="1" id="KW-0863">Zinc-finger</keyword>
<reference evidence="4 5" key="1">
    <citation type="submission" date="2014-04" db="EMBL/GenBank/DDBJ databases">
        <title>Evolutionary Origins and Diversification of the Mycorrhizal Mutualists.</title>
        <authorList>
            <consortium name="DOE Joint Genome Institute"/>
            <consortium name="Mycorrhizal Genomics Consortium"/>
            <person name="Kohler A."/>
            <person name="Kuo A."/>
            <person name="Nagy L.G."/>
            <person name="Floudas D."/>
            <person name="Copeland A."/>
            <person name="Barry K.W."/>
            <person name="Cichocki N."/>
            <person name="Veneault-Fourrey C."/>
            <person name="LaButti K."/>
            <person name="Lindquist E.A."/>
            <person name="Lipzen A."/>
            <person name="Lundell T."/>
            <person name="Morin E."/>
            <person name="Murat C."/>
            <person name="Riley R."/>
            <person name="Ohm R."/>
            <person name="Sun H."/>
            <person name="Tunlid A."/>
            <person name="Henrissat B."/>
            <person name="Grigoriev I.V."/>
            <person name="Hibbett D.S."/>
            <person name="Martin F."/>
        </authorList>
    </citation>
    <scope>NUCLEOTIDE SEQUENCE [LARGE SCALE GENOMIC DNA]</scope>
    <source>
        <strain evidence="4 5">FD-317 M1</strain>
    </source>
</reference>
<evidence type="ECO:0000256" key="1">
    <source>
        <dbReference type="PROSITE-ProRule" id="PRU00047"/>
    </source>
</evidence>
<proteinExistence type="predicted"/>